<evidence type="ECO:0000256" key="7">
    <source>
        <dbReference type="ARBA" id="ARBA00022490"/>
    </source>
</evidence>
<dbReference type="GO" id="GO:0106059">
    <property type="term" value="F:tRNA (cytidine(56)-2'-O)-methyltransferase activity"/>
    <property type="evidence" value="ECO:0007669"/>
    <property type="project" value="UniProtKB-EC"/>
</dbReference>
<keyword evidence="10 14" id="KW-0949">S-adenosyl-L-methionine</keyword>
<evidence type="ECO:0000256" key="8">
    <source>
        <dbReference type="ARBA" id="ARBA00022603"/>
    </source>
</evidence>
<comment type="function">
    <text evidence="1 14">Specifically catalyzes the AdoMet-dependent 2'-O-ribose methylation of cytidine at position 56 in tRNAs.</text>
</comment>
<dbReference type="EC" id="2.1.1.206" evidence="5 14"/>
<evidence type="ECO:0000256" key="12">
    <source>
        <dbReference type="ARBA" id="ARBA00029826"/>
    </source>
</evidence>
<evidence type="ECO:0000313" key="16">
    <source>
        <dbReference type="EMBL" id="MBX8644518.1"/>
    </source>
</evidence>
<dbReference type="PIRSF" id="PIRSF016123">
    <property type="entry name" value="UCP016123"/>
    <property type="match status" value="1"/>
</dbReference>
<dbReference type="HAMAP" id="MF_00077">
    <property type="entry name" value="tRNA_methyltr_aTrm56"/>
    <property type="match status" value="1"/>
</dbReference>
<reference evidence="15" key="1">
    <citation type="submission" date="2021-04" db="EMBL/GenBank/DDBJ databases">
        <title>Genomic insights into ecological role and evolution of a novel Thermoplasmata order Candidatus Sysuiplasmatales.</title>
        <authorList>
            <person name="Yuan Y."/>
        </authorList>
    </citation>
    <scope>NUCLEOTIDE SEQUENCE</scope>
    <source>
        <strain evidence="16">TUT19-bin139</strain>
        <strain evidence="15">YP2-bin.285</strain>
    </source>
</reference>
<proteinExistence type="inferred from homology"/>
<evidence type="ECO:0000256" key="11">
    <source>
        <dbReference type="ARBA" id="ARBA00022694"/>
    </source>
</evidence>
<comment type="caution">
    <text evidence="15">The sequence shown here is derived from an EMBL/GenBank/DDBJ whole genome shotgun (WGS) entry which is preliminary data.</text>
</comment>
<evidence type="ECO:0000256" key="4">
    <source>
        <dbReference type="ARBA" id="ARBA00011738"/>
    </source>
</evidence>
<keyword evidence="7 14" id="KW-0963">Cytoplasm</keyword>
<organism evidence="15 17">
    <name type="scientific">Candidatus Sysuiplasma superficiale</name>
    <dbReference type="NCBI Taxonomy" id="2823368"/>
    <lineage>
        <taxon>Archaea</taxon>
        <taxon>Methanobacteriati</taxon>
        <taxon>Thermoplasmatota</taxon>
        <taxon>Thermoplasmata</taxon>
        <taxon>Candidatus Sysuiplasmatales</taxon>
        <taxon>Candidatus Sysuiplasmataceae</taxon>
        <taxon>Candidatus Sysuiplasma</taxon>
    </lineage>
</organism>
<evidence type="ECO:0000313" key="17">
    <source>
        <dbReference type="Proteomes" id="UP000716004"/>
    </source>
</evidence>
<dbReference type="PANTHER" id="PTHR42197">
    <property type="entry name" value="TRNA (CYTIDINE(56)-2'-O)-METHYLTRANSFERASE"/>
    <property type="match status" value="1"/>
</dbReference>
<evidence type="ECO:0000256" key="3">
    <source>
        <dbReference type="ARBA" id="ARBA00010324"/>
    </source>
</evidence>
<keyword evidence="11 14" id="KW-0819">tRNA processing</keyword>
<comment type="similarity">
    <text evidence="3 14">Belongs to the aTrm56 family.</text>
</comment>
<gene>
    <name evidence="15" type="ORF">J9259_07975</name>
    <name evidence="16" type="ORF">KIY12_07350</name>
</gene>
<dbReference type="AlphaFoldDB" id="A0A8J7YQG7"/>
<evidence type="ECO:0000256" key="2">
    <source>
        <dbReference type="ARBA" id="ARBA00004496"/>
    </source>
</evidence>
<dbReference type="Gene3D" id="3.40.1280.10">
    <property type="match status" value="1"/>
</dbReference>
<dbReference type="GO" id="GO:0005737">
    <property type="term" value="C:cytoplasm"/>
    <property type="evidence" value="ECO:0007669"/>
    <property type="project" value="UniProtKB-SubCell"/>
</dbReference>
<evidence type="ECO:0000256" key="5">
    <source>
        <dbReference type="ARBA" id="ARBA00012624"/>
    </source>
</evidence>
<dbReference type="EMBL" id="JAGVSJ010000026">
    <property type="protein sequence ID" value="MBX8632433.1"/>
    <property type="molecule type" value="Genomic_DNA"/>
</dbReference>
<accession>A0A8J7YQG7</accession>
<dbReference type="CDD" id="cd18083">
    <property type="entry name" value="aTrm56-like"/>
    <property type="match status" value="1"/>
</dbReference>
<evidence type="ECO:0000256" key="9">
    <source>
        <dbReference type="ARBA" id="ARBA00022679"/>
    </source>
</evidence>
<dbReference type="EMBL" id="JAHEAC010000070">
    <property type="protein sequence ID" value="MBX8644518.1"/>
    <property type="molecule type" value="Genomic_DNA"/>
</dbReference>
<name>A0A8J7YQG7_9ARCH</name>
<sequence>MGSDAGRKIVVLRLGHRPERDKRITTHVALVARAFGASSMMLTVKDSGIEERIRKVNENFGGDFSVVFRPDWKGAIRGFDGQTVHLTMYGEKLPDAVEKLKRDGDILVIVGAEKVPADVYAMADFNVSVGNQPHSEVSALAIFLDRLLDRAWERSETSGKLRIIPSPRGKHVIGTDKEKTV</sequence>
<dbReference type="NCBIfam" id="NF003048">
    <property type="entry name" value="PRK03958.1"/>
    <property type="match status" value="1"/>
</dbReference>
<evidence type="ECO:0000256" key="13">
    <source>
        <dbReference type="ARBA" id="ARBA00047792"/>
    </source>
</evidence>
<evidence type="ECO:0000256" key="10">
    <source>
        <dbReference type="ARBA" id="ARBA00022691"/>
    </source>
</evidence>
<comment type="subunit">
    <text evidence="4 14">Homodimer.</text>
</comment>
<dbReference type="InterPro" id="IPR029028">
    <property type="entry name" value="Alpha/beta_knot_MTases"/>
</dbReference>
<dbReference type="Pfam" id="PF01994">
    <property type="entry name" value="Trm56"/>
    <property type="match status" value="1"/>
</dbReference>
<dbReference type="Proteomes" id="UP000750197">
    <property type="component" value="Unassembled WGS sequence"/>
</dbReference>
<comment type="catalytic activity">
    <reaction evidence="13 14">
        <text>cytidine(56) in tRNA + S-adenosyl-L-methionine = 2'-O-methylcytidine(56) in tRNA + S-adenosyl-L-homocysteine + H(+)</text>
        <dbReference type="Rhea" id="RHEA:42968"/>
        <dbReference type="Rhea" id="RHEA-COMP:10308"/>
        <dbReference type="Rhea" id="RHEA-COMP:10309"/>
        <dbReference type="ChEBI" id="CHEBI:15378"/>
        <dbReference type="ChEBI" id="CHEBI:57856"/>
        <dbReference type="ChEBI" id="CHEBI:59789"/>
        <dbReference type="ChEBI" id="CHEBI:74495"/>
        <dbReference type="ChEBI" id="CHEBI:82748"/>
        <dbReference type="EC" id="2.1.1.206"/>
    </reaction>
</comment>
<keyword evidence="9 14" id="KW-0808">Transferase</keyword>
<feature type="binding site" evidence="14">
    <location>
        <begin position="129"/>
        <end position="136"/>
    </location>
    <ligand>
        <name>S-adenosyl-L-methionine</name>
        <dbReference type="ChEBI" id="CHEBI:59789"/>
    </ligand>
</feature>
<feature type="binding site" evidence="14">
    <location>
        <position position="86"/>
    </location>
    <ligand>
        <name>S-adenosyl-L-methionine</name>
        <dbReference type="ChEBI" id="CHEBI:59789"/>
    </ligand>
</feature>
<dbReference type="SUPFAM" id="SSF75217">
    <property type="entry name" value="alpha/beta knot"/>
    <property type="match status" value="1"/>
</dbReference>
<evidence type="ECO:0000256" key="1">
    <source>
        <dbReference type="ARBA" id="ARBA00003959"/>
    </source>
</evidence>
<evidence type="ECO:0000256" key="6">
    <source>
        <dbReference type="ARBA" id="ARBA00013709"/>
    </source>
</evidence>
<evidence type="ECO:0000256" key="14">
    <source>
        <dbReference type="HAMAP-Rule" id="MF_00077"/>
    </source>
</evidence>
<dbReference type="Proteomes" id="UP000716004">
    <property type="component" value="Unassembled WGS sequence"/>
</dbReference>
<keyword evidence="8 14" id="KW-0489">Methyltransferase</keyword>
<evidence type="ECO:0000313" key="15">
    <source>
        <dbReference type="EMBL" id="MBX8632433.1"/>
    </source>
</evidence>
<dbReference type="PANTHER" id="PTHR42197:SF1">
    <property type="entry name" value="TRNA (CYTIDINE(56)-2'-O)-METHYLTRANSFERASE"/>
    <property type="match status" value="1"/>
</dbReference>
<dbReference type="InterPro" id="IPR029026">
    <property type="entry name" value="tRNA_m1G_MTases_N"/>
</dbReference>
<dbReference type="GO" id="GO:0002128">
    <property type="term" value="P:tRNA nucleoside ribose methylation"/>
    <property type="evidence" value="ECO:0007669"/>
    <property type="project" value="UniProtKB-UniRule"/>
</dbReference>
<protein>
    <recommendedName>
        <fullName evidence="6 14">tRNA (cytidine(56)-2'-O)-methyltransferase</fullName>
        <ecNumber evidence="5 14">2.1.1.206</ecNumber>
    </recommendedName>
    <alternativeName>
        <fullName evidence="12 14">tRNA ribose 2'-O-methyltransferase aTrm56</fullName>
    </alternativeName>
</protein>
<dbReference type="InterPro" id="IPR002845">
    <property type="entry name" value="tRNA_mtfrase_aTrm56"/>
</dbReference>
<feature type="binding site" evidence="14">
    <location>
        <begin position="111"/>
        <end position="115"/>
    </location>
    <ligand>
        <name>S-adenosyl-L-methionine</name>
        <dbReference type="ChEBI" id="CHEBI:59789"/>
    </ligand>
</feature>
<comment type="subcellular location">
    <subcellularLocation>
        <location evidence="2 14">Cytoplasm</location>
    </subcellularLocation>
</comment>